<organism evidence="1 2">
    <name type="scientific">Bradyrhizobium cytisi</name>
    <dbReference type="NCBI Taxonomy" id="515489"/>
    <lineage>
        <taxon>Bacteria</taxon>
        <taxon>Pseudomonadati</taxon>
        <taxon>Pseudomonadota</taxon>
        <taxon>Alphaproteobacteria</taxon>
        <taxon>Hyphomicrobiales</taxon>
        <taxon>Nitrobacteraceae</taxon>
        <taxon>Bradyrhizobium</taxon>
    </lineage>
</organism>
<comment type="caution">
    <text evidence="1">The sequence shown here is derived from an EMBL/GenBank/DDBJ whole genome shotgun (WGS) entry which is preliminary data.</text>
</comment>
<evidence type="ECO:0000313" key="2">
    <source>
        <dbReference type="Proteomes" id="UP000324853"/>
    </source>
</evidence>
<name>A0A5S4W9Q9_9BRAD</name>
<proteinExistence type="predicted"/>
<dbReference type="AlphaFoldDB" id="A0A5S4W9Q9"/>
<accession>A0A5S4W9Q9</accession>
<dbReference type="Proteomes" id="UP000324853">
    <property type="component" value="Unassembled WGS sequence"/>
</dbReference>
<feature type="non-terminal residue" evidence="1">
    <location>
        <position position="60"/>
    </location>
</feature>
<reference evidence="1 2" key="1">
    <citation type="submission" date="2019-08" db="EMBL/GenBank/DDBJ databases">
        <title>Bradyrhizobium hipponensis sp. nov., a rhizobium isolated from a Lupinus angustifolius root nodule in Tunisia.</title>
        <authorList>
            <person name="Off K."/>
            <person name="Rejili M."/>
            <person name="Mars M."/>
            <person name="Brachmann A."/>
            <person name="Marin M."/>
        </authorList>
    </citation>
    <scope>NUCLEOTIDE SEQUENCE [LARGE SCALE GENOMIC DNA]</scope>
    <source>
        <strain evidence="1 2">CTAW11</strain>
    </source>
</reference>
<keyword evidence="2" id="KW-1185">Reference proteome</keyword>
<evidence type="ECO:0000313" key="1">
    <source>
        <dbReference type="EMBL" id="TYL78837.1"/>
    </source>
</evidence>
<sequence length="60" mass="6440">MLLDHPSDGPTAIRTQFGAIFVSLELSRSNWLITSLSPGKGEKMSRHSLTAGDVAGLMKL</sequence>
<dbReference type="EMBL" id="VSSR01000047">
    <property type="protein sequence ID" value="TYL78837.1"/>
    <property type="molecule type" value="Genomic_DNA"/>
</dbReference>
<gene>
    <name evidence="1" type="ORF">FXB38_27485</name>
</gene>
<protein>
    <submittedName>
        <fullName evidence="1">IS110 family transposase</fullName>
    </submittedName>
</protein>